<dbReference type="CDD" id="cd00051">
    <property type="entry name" value="EFh"/>
    <property type="match status" value="2"/>
</dbReference>
<dbReference type="FunFam" id="1.10.238.10:FF:000001">
    <property type="entry name" value="Calmodulin 1"/>
    <property type="match status" value="1"/>
</dbReference>
<proteinExistence type="predicted"/>
<dbReference type="Gene3D" id="1.10.238.10">
    <property type="entry name" value="EF-hand"/>
    <property type="match status" value="2"/>
</dbReference>
<dbReference type="GO" id="GO:0016460">
    <property type="term" value="C:myosin II complex"/>
    <property type="evidence" value="ECO:0007669"/>
    <property type="project" value="TreeGrafter"/>
</dbReference>
<protein>
    <submittedName>
        <fullName evidence="6">Cdc31p</fullName>
    </submittedName>
</protein>
<dbReference type="EMBL" id="JEMT01017230">
    <property type="protein sequence ID" value="EXX68615.1"/>
    <property type="molecule type" value="Genomic_DNA"/>
</dbReference>
<dbReference type="PANTHER" id="PTHR23048">
    <property type="entry name" value="MYOSIN LIGHT CHAIN 1, 3"/>
    <property type="match status" value="1"/>
</dbReference>
<dbReference type="OrthoDB" id="26525at2759"/>
<dbReference type="InterPro" id="IPR018247">
    <property type="entry name" value="EF_Hand_1_Ca_BS"/>
</dbReference>
<dbReference type="PANTHER" id="PTHR23048:SF48">
    <property type="entry name" value="CENTRIN 3"/>
    <property type="match status" value="1"/>
</dbReference>
<dbReference type="InterPro" id="IPR002048">
    <property type="entry name" value="EF_hand_dom"/>
</dbReference>
<feature type="region of interest" description="Disordered" evidence="4">
    <location>
        <begin position="1"/>
        <end position="73"/>
    </location>
</feature>
<keyword evidence="1" id="KW-0479">Metal-binding</keyword>
<dbReference type="GO" id="GO:0005509">
    <property type="term" value="F:calcium ion binding"/>
    <property type="evidence" value="ECO:0007669"/>
    <property type="project" value="InterPro"/>
</dbReference>
<dbReference type="SMART" id="SM00054">
    <property type="entry name" value="EFh"/>
    <property type="match status" value="3"/>
</dbReference>
<feature type="domain" description="EF-hand" evidence="5">
    <location>
        <begin position="113"/>
        <end position="148"/>
    </location>
</feature>
<dbReference type="InterPro" id="IPR050230">
    <property type="entry name" value="CALM/Myosin/TropC-like"/>
</dbReference>
<keyword evidence="3" id="KW-0106">Calcium</keyword>
<organism evidence="6 7">
    <name type="scientific">Rhizophagus irregularis (strain DAOM 197198w)</name>
    <name type="common">Glomus intraradices</name>
    <dbReference type="NCBI Taxonomy" id="1432141"/>
    <lineage>
        <taxon>Eukaryota</taxon>
        <taxon>Fungi</taxon>
        <taxon>Fungi incertae sedis</taxon>
        <taxon>Mucoromycota</taxon>
        <taxon>Glomeromycotina</taxon>
        <taxon>Glomeromycetes</taxon>
        <taxon>Glomerales</taxon>
        <taxon>Glomeraceae</taxon>
        <taxon>Rhizophagus</taxon>
    </lineage>
</organism>
<feature type="compositionally biased region" description="Low complexity" evidence="4">
    <location>
        <begin position="25"/>
        <end position="52"/>
    </location>
</feature>
<evidence type="ECO:0000256" key="1">
    <source>
        <dbReference type="ARBA" id="ARBA00022723"/>
    </source>
</evidence>
<dbReference type="InterPro" id="IPR011992">
    <property type="entry name" value="EF-hand-dom_pair"/>
</dbReference>
<feature type="compositionally biased region" description="Polar residues" evidence="4">
    <location>
        <begin position="1"/>
        <end position="17"/>
    </location>
</feature>
<evidence type="ECO:0000256" key="4">
    <source>
        <dbReference type="SAM" id="MobiDB-lite"/>
    </source>
</evidence>
<feature type="domain" description="EF-hand" evidence="5">
    <location>
        <begin position="150"/>
        <end position="185"/>
    </location>
</feature>
<comment type="caution">
    <text evidence="6">The sequence shown here is derived from an EMBL/GenBank/DDBJ whole genome shotgun (WGS) entry which is preliminary data.</text>
</comment>
<keyword evidence="7" id="KW-1185">Reference proteome</keyword>
<dbReference type="Proteomes" id="UP000022910">
    <property type="component" value="Unassembled WGS sequence"/>
</dbReference>
<dbReference type="PROSITE" id="PS50222">
    <property type="entry name" value="EF_HAND_2"/>
    <property type="match status" value="3"/>
</dbReference>
<evidence type="ECO:0000256" key="3">
    <source>
        <dbReference type="ARBA" id="ARBA00022837"/>
    </source>
</evidence>
<sequence>MSLKYNSPHTSNITNSGTKKKKISSNDSNSNNNATNATVATNIISSNTSSTPPQLPPPAPTTITSKTPPPLPQLSEEQKVEIKEAFELFDTDKDDALDIHGLKFAMKALGFDEKKPELLRILRQHDKNEEGVIAFEDFFKVMAERVVNRSPIEEIHRAFQLFDDDNTGKISLHNLKRVAKELGENLDEDELQAMIDEFDLDEDGESILFYLLMNLHCFKVYISFTNFIT</sequence>
<evidence type="ECO:0000256" key="2">
    <source>
        <dbReference type="ARBA" id="ARBA00022737"/>
    </source>
</evidence>
<dbReference type="PROSITE" id="PS00018">
    <property type="entry name" value="EF_HAND_1"/>
    <property type="match status" value="1"/>
</dbReference>
<dbReference type="Pfam" id="PF13499">
    <property type="entry name" value="EF-hand_7"/>
    <property type="match status" value="2"/>
</dbReference>
<evidence type="ECO:0000313" key="6">
    <source>
        <dbReference type="EMBL" id="EXX68615.1"/>
    </source>
</evidence>
<keyword evidence="2" id="KW-0677">Repeat</keyword>
<name>A0A015JN58_RHIIW</name>
<dbReference type="STRING" id="1432141.A0A015JN58"/>
<feature type="domain" description="EF-hand" evidence="5">
    <location>
        <begin position="77"/>
        <end position="112"/>
    </location>
</feature>
<reference evidence="6 7" key="1">
    <citation type="submission" date="2014-02" db="EMBL/GenBank/DDBJ databases">
        <title>Single nucleus genome sequencing reveals high similarity among nuclei of an endomycorrhizal fungus.</title>
        <authorList>
            <person name="Lin K."/>
            <person name="Geurts R."/>
            <person name="Zhang Z."/>
            <person name="Limpens E."/>
            <person name="Saunders D.G."/>
            <person name="Mu D."/>
            <person name="Pang E."/>
            <person name="Cao H."/>
            <person name="Cha H."/>
            <person name="Lin T."/>
            <person name="Zhou Q."/>
            <person name="Shang Y."/>
            <person name="Li Y."/>
            <person name="Ivanov S."/>
            <person name="Sharma T."/>
            <person name="Velzen R.V."/>
            <person name="Ruijter N.D."/>
            <person name="Aanen D.K."/>
            <person name="Win J."/>
            <person name="Kamoun S."/>
            <person name="Bisseling T."/>
            <person name="Huang S."/>
        </authorList>
    </citation>
    <scope>NUCLEOTIDE SEQUENCE [LARGE SCALE GENOMIC DNA]</scope>
    <source>
        <strain evidence="7">DAOM197198w</strain>
    </source>
</reference>
<dbReference type="SUPFAM" id="SSF47473">
    <property type="entry name" value="EF-hand"/>
    <property type="match status" value="1"/>
</dbReference>
<evidence type="ECO:0000259" key="5">
    <source>
        <dbReference type="PROSITE" id="PS50222"/>
    </source>
</evidence>
<accession>A0A015JN58</accession>
<dbReference type="AlphaFoldDB" id="A0A015JN58"/>
<evidence type="ECO:0000313" key="7">
    <source>
        <dbReference type="Proteomes" id="UP000022910"/>
    </source>
</evidence>
<gene>
    <name evidence="6" type="ORF">RirG_103510</name>
</gene>